<dbReference type="Gene3D" id="3.30.110.40">
    <property type="entry name" value="TusA-like domain"/>
    <property type="match status" value="1"/>
</dbReference>
<accession>A0A1F7FHH9</accession>
<dbReference type="NCBIfam" id="TIGR03527">
    <property type="entry name" value="selenium_YedF"/>
    <property type="match status" value="1"/>
</dbReference>
<dbReference type="SUPFAM" id="SSF75169">
    <property type="entry name" value="DsrEFH-like"/>
    <property type="match status" value="1"/>
</dbReference>
<dbReference type="InterPro" id="IPR001455">
    <property type="entry name" value="TusA-like"/>
</dbReference>
<proteinExistence type="inferred from homology"/>
<dbReference type="InterPro" id="IPR036868">
    <property type="entry name" value="TusA-like_sf"/>
</dbReference>
<feature type="domain" description="UPF0033" evidence="2">
    <location>
        <begin position="5"/>
        <end position="29"/>
    </location>
</feature>
<evidence type="ECO:0000259" key="2">
    <source>
        <dbReference type="PROSITE" id="PS01148"/>
    </source>
</evidence>
<dbReference type="PROSITE" id="PS01148">
    <property type="entry name" value="UPF0033"/>
    <property type="match status" value="1"/>
</dbReference>
<reference evidence="3 4" key="1">
    <citation type="journal article" date="2016" name="Nat. Commun.">
        <title>Thousands of microbial genomes shed light on interconnected biogeochemical processes in an aquifer system.</title>
        <authorList>
            <person name="Anantharaman K."/>
            <person name="Brown C.T."/>
            <person name="Hug L.A."/>
            <person name="Sharon I."/>
            <person name="Castelle C.J."/>
            <person name="Probst A.J."/>
            <person name="Thomas B.C."/>
            <person name="Singh A."/>
            <person name="Wilkins M.J."/>
            <person name="Karaoz U."/>
            <person name="Brodie E.L."/>
            <person name="Williams K.H."/>
            <person name="Hubbard S.S."/>
            <person name="Banfield J.F."/>
        </authorList>
    </citation>
    <scope>NUCLEOTIDE SEQUENCE [LARGE SCALE GENOMIC DNA]</scope>
</reference>
<evidence type="ECO:0000313" key="3">
    <source>
        <dbReference type="EMBL" id="OGK06165.1"/>
    </source>
</evidence>
<dbReference type="PANTHER" id="PTHR33279">
    <property type="entry name" value="SULFUR CARRIER PROTEIN YEDF-RELATED"/>
    <property type="match status" value="1"/>
</dbReference>
<name>A0A1F7FHH9_UNCRA</name>
<sequence>MERLVDARGMLCPKPLILTKKALMSADQGDTLKILIDNETSKNNVARFLADNMLPPIISEANGVFTLFAAVKKGSLAQPDAESYCAVSSVKPPVVLVSGNTIGKGSDELGAVLAKGFINTIKEVSPLPQAVILINSGVLLACEGSSLIEPLKELEAKGVKVLCCGTCVDFFNKKNALRTGVISNAYDILTLLSQAGHVIPL</sequence>
<dbReference type="PANTHER" id="PTHR33279:SF6">
    <property type="entry name" value="SULFUR CARRIER PROTEIN YEDF-RELATED"/>
    <property type="match status" value="1"/>
</dbReference>
<dbReference type="InterPro" id="IPR003787">
    <property type="entry name" value="Sulphur_relay_DsrE/F-like"/>
</dbReference>
<evidence type="ECO:0000256" key="1">
    <source>
        <dbReference type="ARBA" id="ARBA00008984"/>
    </source>
</evidence>
<dbReference type="InterPro" id="IPR027396">
    <property type="entry name" value="DsrEFH-like"/>
</dbReference>
<dbReference type="Pfam" id="PF02635">
    <property type="entry name" value="DsrE"/>
    <property type="match status" value="1"/>
</dbReference>
<gene>
    <name evidence="3" type="ORF">A2519_22670</name>
</gene>
<comment type="caution">
    <text evidence="3">The sequence shown here is derived from an EMBL/GenBank/DDBJ whole genome shotgun (WGS) entry which is preliminary data.</text>
</comment>
<dbReference type="Proteomes" id="UP000179243">
    <property type="component" value="Unassembled WGS sequence"/>
</dbReference>
<comment type="similarity">
    <text evidence="1">Belongs to the sulfur carrier protein TusA family.</text>
</comment>
<organism evidence="3 4">
    <name type="scientific">Candidatus Raymondbacteria bacterium RIFOXYD12_FULL_49_13</name>
    <dbReference type="NCBI Taxonomy" id="1817890"/>
    <lineage>
        <taxon>Bacteria</taxon>
        <taxon>Raymondiibacteriota</taxon>
    </lineage>
</organism>
<dbReference type="Pfam" id="PF01206">
    <property type="entry name" value="TusA"/>
    <property type="match status" value="1"/>
</dbReference>
<evidence type="ECO:0000313" key="4">
    <source>
        <dbReference type="Proteomes" id="UP000179243"/>
    </source>
</evidence>
<dbReference type="EMBL" id="MFYX01000035">
    <property type="protein sequence ID" value="OGK06165.1"/>
    <property type="molecule type" value="Genomic_DNA"/>
</dbReference>
<dbReference type="InterPro" id="IPR019870">
    <property type="entry name" value="Se_metab_YedF"/>
</dbReference>
<protein>
    <recommendedName>
        <fullName evidence="2">UPF0033 domain-containing protein</fullName>
    </recommendedName>
</protein>
<dbReference type="AlphaFoldDB" id="A0A1F7FHH9"/>
<dbReference type="SUPFAM" id="SSF64307">
    <property type="entry name" value="SirA-like"/>
    <property type="match status" value="1"/>
</dbReference>